<evidence type="ECO:0008006" key="3">
    <source>
        <dbReference type="Google" id="ProtNLM"/>
    </source>
</evidence>
<reference evidence="1 2" key="1">
    <citation type="submission" date="2015-10" db="EMBL/GenBank/DDBJ databases">
        <title>Draft genome sequence of Novosphingobium fuchskuhlense DSM 25065 isolated from a surface water sample of the southwest basin of Lake Grosse Fuchskuhle.</title>
        <authorList>
            <person name="Ruckert C."/>
            <person name="Winkler A."/>
            <person name="Glaeser J."/>
            <person name="Grossart H.-P."/>
            <person name="Kalinowski J."/>
            <person name="Glaeser S."/>
        </authorList>
    </citation>
    <scope>NUCLEOTIDE SEQUENCE [LARGE SCALE GENOMIC DNA]</scope>
    <source>
        <strain evidence="1 2">FNE08-7</strain>
    </source>
</reference>
<evidence type="ECO:0000313" key="1">
    <source>
        <dbReference type="EMBL" id="KUR71048.1"/>
    </source>
</evidence>
<proteinExistence type="predicted"/>
<dbReference type="AlphaFoldDB" id="A0A117UUG8"/>
<dbReference type="EMBL" id="LLZS01000007">
    <property type="protein sequence ID" value="KUR71048.1"/>
    <property type="molecule type" value="Genomic_DNA"/>
</dbReference>
<protein>
    <recommendedName>
        <fullName evidence="3">Methyltransferase type 12</fullName>
    </recommendedName>
</protein>
<name>A0A117UUG8_9SPHN</name>
<dbReference type="STRING" id="1117702.AQZ52_10155"/>
<organism evidence="1 2">
    <name type="scientific">Novosphingobium fuchskuhlense</name>
    <dbReference type="NCBI Taxonomy" id="1117702"/>
    <lineage>
        <taxon>Bacteria</taxon>
        <taxon>Pseudomonadati</taxon>
        <taxon>Pseudomonadota</taxon>
        <taxon>Alphaproteobacteria</taxon>
        <taxon>Sphingomonadales</taxon>
        <taxon>Sphingomonadaceae</taxon>
        <taxon>Novosphingobium</taxon>
    </lineage>
</organism>
<dbReference type="Pfam" id="PF13489">
    <property type="entry name" value="Methyltransf_23"/>
    <property type="match status" value="1"/>
</dbReference>
<gene>
    <name evidence="1" type="ORF">AQZ52_10155</name>
</gene>
<dbReference type="PANTHER" id="PTHR43861:SF6">
    <property type="entry name" value="METHYLTRANSFERASE TYPE 11"/>
    <property type="match status" value="1"/>
</dbReference>
<evidence type="ECO:0000313" key="2">
    <source>
        <dbReference type="Proteomes" id="UP000058012"/>
    </source>
</evidence>
<dbReference type="CDD" id="cd02440">
    <property type="entry name" value="AdoMet_MTases"/>
    <property type="match status" value="1"/>
</dbReference>
<accession>A0A117UUG8</accession>
<dbReference type="Proteomes" id="UP000058012">
    <property type="component" value="Unassembled WGS sequence"/>
</dbReference>
<dbReference type="Gene3D" id="3.40.50.150">
    <property type="entry name" value="Vaccinia Virus protein VP39"/>
    <property type="match status" value="1"/>
</dbReference>
<dbReference type="SUPFAM" id="SSF53335">
    <property type="entry name" value="S-adenosyl-L-methionine-dependent methyltransferases"/>
    <property type="match status" value="1"/>
</dbReference>
<keyword evidence="2" id="KW-1185">Reference proteome</keyword>
<sequence length="294" mass="31637">MIDKRDDFVSCNHCGTTGADHLFRAKGYDLVRCTGCGLAYIANPPSAEDLKVLYSAGADYHAALCDPASATFRTQDRIAVRHLAETRRGVQRGQLLDVGCSIGQFAARAKAAGFAATGLEMNAASADFARGHFGIEVAEGTIHDAPQEAGSLDVLTMFDVIEHVPDPLGDLCKAHDLLAPGGLIVLSTPNIDGLFPRASLPLAKKLDYWPHPEPPYHLYQFSAKTLGAMLEKAGFAVCETRHFAIDLAYTFGQMQTLLRMPKRLAYAGLFAPMAAAGPWLGQGDWIYVTARKAA</sequence>
<dbReference type="InterPro" id="IPR029063">
    <property type="entry name" value="SAM-dependent_MTases_sf"/>
</dbReference>
<dbReference type="PANTHER" id="PTHR43861">
    <property type="entry name" value="TRANS-ACONITATE 2-METHYLTRANSFERASE-RELATED"/>
    <property type="match status" value="1"/>
</dbReference>
<comment type="caution">
    <text evidence="1">The sequence shown here is derived from an EMBL/GenBank/DDBJ whole genome shotgun (WGS) entry which is preliminary data.</text>
</comment>